<evidence type="ECO:0000256" key="7">
    <source>
        <dbReference type="ARBA" id="ARBA00022853"/>
    </source>
</evidence>
<dbReference type="OMA" id="MVETAIF"/>
<protein>
    <recommendedName>
        <fullName evidence="11">Helicase C-terminal domain-containing protein</fullName>
    </recommendedName>
</protein>
<dbReference type="PaxDb" id="30732-ENSOMEP00000002243"/>
<evidence type="ECO:0000256" key="4">
    <source>
        <dbReference type="ARBA" id="ARBA00022741"/>
    </source>
</evidence>
<dbReference type="GeneTree" id="ENSGT00940000153649"/>
<evidence type="ECO:0000256" key="3">
    <source>
        <dbReference type="ARBA" id="ARBA00022737"/>
    </source>
</evidence>
<dbReference type="Gene3D" id="3.40.50.300">
    <property type="entry name" value="P-loop containing nucleotide triphosphate hydrolases"/>
    <property type="match status" value="1"/>
</dbReference>
<comment type="catalytic activity">
    <reaction evidence="9">
        <text>ATP + H2O = ADP + phosphate + H(+)</text>
        <dbReference type="Rhea" id="RHEA:13065"/>
        <dbReference type="ChEBI" id="CHEBI:15377"/>
        <dbReference type="ChEBI" id="CHEBI:15378"/>
        <dbReference type="ChEBI" id="CHEBI:30616"/>
        <dbReference type="ChEBI" id="CHEBI:43474"/>
        <dbReference type="ChEBI" id="CHEBI:456216"/>
    </reaction>
</comment>
<evidence type="ECO:0000256" key="5">
    <source>
        <dbReference type="ARBA" id="ARBA00022801"/>
    </source>
</evidence>
<evidence type="ECO:0000256" key="1">
    <source>
        <dbReference type="ARBA" id="ARBA00004123"/>
    </source>
</evidence>
<feature type="domain" description="Helicase C-terminal" evidence="11">
    <location>
        <begin position="144"/>
        <end position="304"/>
    </location>
</feature>
<reference evidence="12" key="2">
    <citation type="submission" date="2025-09" db="UniProtKB">
        <authorList>
            <consortium name="Ensembl"/>
        </authorList>
    </citation>
    <scope>IDENTIFICATION</scope>
</reference>
<dbReference type="AlphaFoldDB" id="A0A3B3BB30"/>
<dbReference type="PANTHER" id="PTHR46850:SF1">
    <property type="entry name" value="CHROMODOMAIN-HELICASE-DNA-BINDING PROTEIN 9"/>
    <property type="match status" value="1"/>
</dbReference>
<dbReference type="Ensembl" id="ENSOMET00000012824.1">
    <property type="protein sequence ID" value="ENSOMEP00000002243.1"/>
    <property type="gene ID" value="ENSOMEG00000003166.1"/>
</dbReference>
<dbReference type="GO" id="GO:0005524">
    <property type="term" value="F:ATP binding"/>
    <property type="evidence" value="ECO:0007669"/>
    <property type="project" value="UniProtKB-KW"/>
</dbReference>
<feature type="region of interest" description="Disordered" evidence="10">
    <location>
        <begin position="409"/>
        <end position="430"/>
    </location>
</feature>
<keyword evidence="7" id="KW-0156">Chromatin regulator</keyword>
<dbReference type="InterPro" id="IPR051493">
    <property type="entry name" value="CHD"/>
</dbReference>
<keyword evidence="5" id="KW-0378">Hydrolase</keyword>
<dbReference type="SMART" id="SM00490">
    <property type="entry name" value="HELICc"/>
    <property type="match status" value="1"/>
</dbReference>
<keyword evidence="6" id="KW-0067">ATP-binding</keyword>
<feature type="compositionally biased region" description="Basic residues" evidence="10">
    <location>
        <begin position="411"/>
        <end position="430"/>
    </location>
</feature>
<dbReference type="SUPFAM" id="SSF52540">
    <property type="entry name" value="P-loop containing nucleoside triphosphate hydrolases"/>
    <property type="match status" value="1"/>
</dbReference>
<comment type="similarity">
    <text evidence="2">Belongs to the SNF2/RAD54 helicase family.</text>
</comment>
<dbReference type="InterPro" id="IPR049730">
    <property type="entry name" value="SNF2/RAD54-like_C"/>
</dbReference>
<evidence type="ECO:0000256" key="10">
    <source>
        <dbReference type="SAM" id="MobiDB-lite"/>
    </source>
</evidence>
<dbReference type="PANTHER" id="PTHR46850">
    <property type="entry name" value="CHROMODOMAIN-HELICASE-DNA-BINDING PROTEIN 9"/>
    <property type="match status" value="1"/>
</dbReference>
<evidence type="ECO:0000313" key="12">
    <source>
        <dbReference type="Ensembl" id="ENSOMEP00000002243.1"/>
    </source>
</evidence>
<dbReference type="Pfam" id="PF00176">
    <property type="entry name" value="SNF2-rel_dom"/>
    <property type="match status" value="1"/>
</dbReference>
<dbReference type="GO" id="GO:0005634">
    <property type="term" value="C:nucleus"/>
    <property type="evidence" value="ECO:0007669"/>
    <property type="project" value="UniProtKB-SubCell"/>
</dbReference>
<reference evidence="12" key="1">
    <citation type="submission" date="2025-08" db="UniProtKB">
        <authorList>
            <consortium name="Ensembl"/>
        </authorList>
    </citation>
    <scope>IDENTIFICATION</scope>
</reference>
<evidence type="ECO:0000259" key="11">
    <source>
        <dbReference type="PROSITE" id="PS51194"/>
    </source>
</evidence>
<dbReference type="STRING" id="30732.ENSOMEP00000002243"/>
<dbReference type="CDD" id="cd18793">
    <property type="entry name" value="SF2_C_SNF"/>
    <property type="match status" value="1"/>
</dbReference>
<evidence type="ECO:0000256" key="6">
    <source>
        <dbReference type="ARBA" id="ARBA00022840"/>
    </source>
</evidence>
<keyword evidence="3" id="KW-0677">Repeat</keyword>
<evidence type="ECO:0000256" key="9">
    <source>
        <dbReference type="ARBA" id="ARBA00049360"/>
    </source>
</evidence>
<organism evidence="12 13">
    <name type="scientific">Oryzias melastigma</name>
    <name type="common">Marine medaka</name>
    <dbReference type="NCBI Taxonomy" id="30732"/>
    <lineage>
        <taxon>Eukaryota</taxon>
        <taxon>Metazoa</taxon>
        <taxon>Chordata</taxon>
        <taxon>Craniata</taxon>
        <taxon>Vertebrata</taxon>
        <taxon>Euteleostomi</taxon>
        <taxon>Actinopterygii</taxon>
        <taxon>Neopterygii</taxon>
        <taxon>Teleostei</taxon>
        <taxon>Neoteleostei</taxon>
        <taxon>Acanthomorphata</taxon>
        <taxon>Ovalentaria</taxon>
        <taxon>Atherinomorphae</taxon>
        <taxon>Beloniformes</taxon>
        <taxon>Adrianichthyidae</taxon>
        <taxon>Oryziinae</taxon>
        <taxon>Oryzias</taxon>
    </lineage>
</organism>
<sequence length="430" mass="49533">MIWRERQGQRNVDQLSTMSNSFICSVQQVKKLQSILKPMMLRRLKDDVEKNLAPKEETIIEVELTNIQKKYYRAILEKNFSFLSKGANQHNMPNLINTMMELRKCCNHPYLITVFCPPSSSIFYILNQDFPLQAMIQAAGKLVLIDKLLPKLLAGGHKVLIFSQMVRCLDILEDYLIQRRYTYERIDGRVRGNLRQAAIDRFCKPDSDRFVFLLCTRAGGLGINLTAADTCIIFDSDWNPQNDLQAQARCHRIGQSKAVKVYRLITRNSYEREMFDKASLKLGLDKMVETAIFSEPSSTDQCLSYGALMDEEDEGSKFCEEDIDQILQRRTQTITIQSEGKGSTFAKVVLFSNKHQSSEGRCRLPLMCFFSFPQASFVSSGNRTDISLDDPNFWQKWAKIAEVEIDSRSEKVHKKTNKNTIRKHKSLTWS</sequence>
<keyword evidence="13" id="KW-1185">Reference proteome</keyword>
<keyword evidence="8" id="KW-0539">Nucleus</keyword>
<keyword evidence="4" id="KW-0547">Nucleotide-binding</keyword>
<accession>A0A3B3BB30</accession>
<evidence type="ECO:0000313" key="13">
    <source>
        <dbReference type="Proteomes" id="UP000261560"/>
    </source>
</evidence>
<dbReference type="Gene3D" id="3.40.50.10810">
    <property type="entry name" value="Tandem AAA-ATPase domain"/>
    <property type="match status" value="1"/>
</dbReference>
<name>A0A3B3BB30_ORYME</name>
<evidence type="ECO:0000256" key="8">
    <source>
        <dbReference type="ARBA" id="ARBA00023242"/>
    </source>
</evidence>
<dbReference type="GO" id="GO:0016787">
    <property type="term" value="F:hydrolase activity"/>
    <property type="evidence" value="ECO:0007669"/>
    <property type="project" value="UniProtKB-KW"/>
</dbReference>
<evidence type="ECO:0000256" key="2">
    <source>
        <dbReference type="ARBA" id="ARBA00007025"/>
    </source>
</evidence>
<comment type="subcellular location">
    <subcellularLocation>
        <location evidence="1">Nucleus</location>
    </subcellularLocation>
</comment>
<dbReference type="GO" id="GO:0006325">
    <property type="term" value="P:chromatin organization"/>
    <property type="evidence" value="ECO:0007669"/>
    <property type="project" value="UniProtKB-KW"/>
</dbReference>
<dbReference type="Proteomes" id="UP000261560">
    <property type="component" value="Unplaced"/>
</dbReference>
<proteinExistence type="inferred from homology"/>
<dbReference type="InterPro" id="IPR000330">
    <property type="entry name" value="SNF2_N"/>
</dbReference>
<dbReference type="InterPro" id="IPR038718">
    <property type="entry name" value="SNF2-like_sf"/>
</dbReference>
<dbReference type="FunFam" id="3.40.50.300:FF:000015">
    <property type="entry name" value="chromodomain-helicase-DNA-binding protein 9 isoform X1"/>
    <property type="match status" value="1"/>
</dbReference>
<dbReference type="InterPro" id="IPR027417">
    <property type="entry name" value="P-loop_NTPase"/>
</dbReference>
<dbReference type="InterPro" id="IPR001650">
    <property type="entry name" value="Helicase_C-like"/>
</dbReference>
<dbReference type="PROSITE" id="PS51194">
    <property type="entry name" value="HELICASE_CTER"/>
    <property type="match status" value="1"/>
</dbReference>
<dbReference type="Pfam" id="PF00271">
    <property type="entry name" value="Helicase_C"/>
    <property type="match status" value="1"/>
</dbReference>